<evidence type="ECO:0000256" key="1">
    <source>
        <dbReference type="SAM" id="SignalP"/>
    </source>
</evidence>
<feature type="chain" id="PRO_5039299244" evidence="1">
    <location>
        <begin position="25"/>
        <end position="321"/>
    </location>
</feature>
<comment type="caution">
    <text evidence="3">The sequence shown here is derived from an EMBL/GenBank/DDBJ whole genome shotgun (WGS) entry which is preliminary data.</text>
</comment>
<protein>
    <submittedName>
        <fullName evidence="3">NrtA/SsuA/CpmA family ABC transporter substrate-binding protein</fullName>
    </submittedName>
</protein>
<keyword evidence="1" id="KW-0732">Signal</keyword>
<dbReference type="CDD" id="cd01008">
    <property type="entry name" value="PBP2_NrtA_SsuA_CpmA_like"/>
    <property type="match status" value="1"/>
</dbReference>
<feature type="signal peptide" evidence="1">
    <location>
        <begin position="1"/>
        <end position="24"/>
    </location>
</feature>
<dbReference type="PROSITE" id="PS51257">
    <property type="entry name" value="PROKAR_LIPOPROTEIN"/>
    <property type="match status" value="1"/>
</dbReference>
<accession>A0A853ES38</accession>
<dbReference type="SUPFAM" id="SSF53850">
    <property type="entry name" value="Periplasmic binding protein-like II"/>
    <property type="match status" value="1"/>
</dbReference>
<proteinExistence type="predicted"/>
<dbReference type="Proteomes" id="UP000561011">
    <property type="component" value="Unassembled WGS sequence"/>
</dbReference>
<dbReference type="PANTHER" id="PTHR30024">
    <property type="entry name" value="ALIPHATIC SULFONATES-BINDING PROTEIN-RELATED"/>
    <property type="match status" value="1"/>
</dbReference>
<feature type="domain" description="SsuA/THI5-like" evidence="2">
    <location>
        <begin position="60"/>
        <end position="249"/>
    </location>
</feature>
<dbReference type="RefSeq" id="WP_056132434.1">
    <property type="nucleotide sequence ID" value="NZ_JACBYE010000012.1"/>
</dbReference>
<reference evidence="3 4" key="1">
    <citation type="submission" date="2020-07" db="EMBL/GenBank/DDBJ databases">
        <title>MOT database genomes.</title>
        <authorList>
            <person name="Joseph S."/>
            <person name="Aduse-Opoku J."/>
            <person name="Hashim A."/>
            <person name="Wade W."/>
            <person name="Curtis M."/>
        </authorList>
    </citation>
    <scope>NUCLEOTIDE SEQUENCE [LARGE SCALE GENOMIC DNA]</scope>
    <source>
        <strain evidence="3 4">DSM 100099</strain>
    </source>
</reference>
<evidence type="ECO:0000259" key="2">
    <source>
        <dbReference type="Pfam" id="PF09084"/>
    </source>
</evidence>
<evidence type="ECO:0000313" key="3">
    <source>
        <dbReference type="EMBL" id="NYS93257.1"/>
    </source>
</evidence>
<dbReference type="PANTHER" id="PTHR30024:SF42">
    <property type="entry name" value="ALIPHATIC SULFONATES-BINDING PROTEIN-RELATED"/>
    <property type="match status" value="1"/>
</dbReference>
<dbReference type="AlphaFoldDB" id="A0A853ES38"/>
<sequence>MKTSRTLVALATTMLAAASLTACSGDATADADGNTIVKVGTLKGQPHLYAPYFYEENAPEGVTFEIVTFDTSPDIKNAVVSGSIDFGVAGVPSAISGASAGQDVVVVAAAADGGSGIIGKEGLEGVESLAGLKVGYPKGSSQEILLRMTLDQAGMDADSDVELVNLPFSDMASALAAGRIDAFSSAELGPSTALQSGAVQVASPYETPVGKVNIGLYTTGALIDEDPELVQDVVDAHIAATEHMADDPADWAAGVVDTFGIDAAVVDTAVTNIWPRWEIDAEYTDQVTALIGQMAGLKQIESEPDVATLIDTTFVDAHASS</sequence>
<evidence type="ECO:0000313" key="4">
    <source>
        <dbReference type="Proteomes" id="UP000561011"/>
    </source>
</evidence>
<dbReference type="Gene3D" id="3.40.190.10">
    <property type="entry name" value="Periplasmic binding protein-like II"/>
    <property type="match status" value="2"/>
</dbReference>
<gene>
    <name evidence="3" type="ORF">HZZ10_06905</name>
</gene>
<organism evidence="3 4">
    <name type="scientific">Sanguibacter inulinus</name>
    <dbReference type="NCBI Taxonomy" id="60922"/>
    <lineage>
        <taxon>Bacteria</taxon>
        <taxon>Bacillati</taxon>
        <taxon>Actinomycetota</taxon>
        <taxon>Actinomycetes</taxon>
        <taxon>Micrococcales</taxon>
        <taxon>Sanguibacteraceae</taxon>
        <taxon>Sanguibacter</taxon>
    </lineage>
</organism>
<dbReference type="InterPro" id="IPR015168">
    <property type="entry name" value="SsuA/THI5"/>
</dbReference>
<name>A0A853ES38_9MICO</name>
<dbReference type="EMBL" id="JACBYE010000012">
    <property type="protein sequence ID" value="NYS93257.1"/>
    <property type="molecule type" value="Genomic_DNA"/>
</dbReference>
<keyword evidence="4" id="KW-1185">Reference proteome</keyword>
<dbReference type="Pfam" id="PF09084">
    <property type="entry name" value="NMT1"/>
    <property type="match status" value="1"/>
</dbReference>